<evidence type="ECO:0000313" key="3">
    <source>
        <dbReference type="EMBL" id="OMO65970.1"/>
    </source>
</evidence>
<dbReference type="PANTHER" id="PTHR46602:SF3">
    <property type="entry name" value="PROTEIN SUPPRESSOR OF GENE SILENCING 3-LIKE"/>
    <property type="match status" value="1"/>
</dbReference>
<organism evidence="3 4">
    <name type="scientific">Corchorus olitorius</name>
    <dbReference type="NCBI Taxonomy" id="93759"/>
    <lineage>
        <taxon>Eukaryota</taxon>
        <taxon>Viridiplantae</taxon>
        <taxon>Streptophyta</taxon>
        <taxon>Embryophyta</taxon>
        <taxon>Tracheophyta</taxon>
        <taxon>Spermatophyta</taxon>
        <taxon>Magnoliopsida</taxon>
        <taxon>eudicotyledons</taxon>
        <taxon>Gunneridae</taxon>
        <taxon>Pentapetalae</taxon>
        <taxon>rosids</taxon>
        <taxon>malvids</taxon>
        <taxon>Malvales</taxon>
        <taxon>Malvaceae</taxon>
        <taxon>Grewioideae</taxon>
        <taxon>Apeibeae</taxon>
        <taxon>Corchorus</taxon>
    </lineage>
</organism>
<comment type="caution">
    <text evidence="3">The sequence shown here is derived from an EMBL/GenBank/DDBJ whole genome shotgun (WGS) entry which is preliminary data.</text>
</comment>
<dbReference type="GO" id="GO:0031047">
    <property type="term" value="P:regulatory ncRNA-mediated gene silencing"/>
    <property type="evidence" value="ECO:0007669"/>
    <property type="project" value="InterPro"/>
</dbReference>
<evidence type="ECO:0000256" key="1">
    <source>
        <dbReference type="SAM" id="MobiDB-lite"/>
    </source>
</evidence>
<dbReference type="GO" id="GO:0051607">
    <property type="term" value="P:defense response to virus"/>
    <property type="evidence" value="ECO:0007669"/>
    <property type="project" value="InterPro"/>
</dbReference>
<dbReference type="AlphaFoldDB" id="A0A1R3H6T2"/>
<reference evidence="4" key="1">
    <citation type="submission" date="2013-09" db="EMBL/GenBank/DDBJ databases">
        <title>Corchorus olitorius genome sequencing.</title>
        <authorList>
            <person name="Alam M."/>
            <person name="Haque M.S."/>
            <person name="Islam M.S."/>
            <person name="Emdad E.M."/>
            <person name="Islam M.M."/>
            <person name="Ahmed B."/>
            <person name="Halim A."/>
            <person name="Hossen Q.M.M."/>
            <person name="Hossain M.Z."/>
            <person name="Ahmed R."/>
            <person name="Khan M.M."/>
            <person name="Islam R."/>
            <person name="Rashid M.M."/>
            <person name="Khan S.A."/>
            <person name="Rahman M.S."/>
            <person name="Alam M."/>
            <person name="Yahiya A.S."/>
            <person name="Khan M.S."/>
            <person name="Azam M.S."/>
            <person name="Haque T."/>
            <person name="Lashkar M.Z.H."/>
            <person name="Akhand A.I."/>
            <person name="Morshed G."/>
            <person name="Roy S."/>
            <person name="Uddin K.S."/>
            <person name="Rabeya T."/>
            <person name="Hossain A.S."/>
            <person name="Chowdhury A."/>
            <person name="Snigdha A.R."/>
            <person name="Mortoza M.S."/>
            <person name="Matin S.A."/>
            <person name="Hoque S.M.E."/>
            <person name="Islam M.K."/>
            <person name="Roy D.K."/>
            <person name="Haider R."/>
            <person name="Moosa M.M."/>
            <person name="Elias S.M."/>
            <person name="Hasan A.M."/>
            <person name="Jahan S."/>
            <person name="Shafiuddin M."/>
            <person name="Mahmood N."/>
            <person name="Shommy N.S."/>
        </authorList>
    </citation>
    <scope>NUCLEOTIDE SEQUENCE [LARGE SCALE GENOMIC DNA]</scope>
    <source>
        <strain evidence="4">cv. O-4</strain>
    </source>
</reference>
<dbReference type="PANTHER" id="PTHR46602">
    <property type="entry name" value="PROTEIN SUPPRESSOR OF GENE SILENCING 3"/>
    <property type="match status" value="1"/>
</dbReference>
<proteinExistence type="predicted"/>
<feature type="compositionally biased region" description="Basic and acidic residues" evidence="1">
    <location>
        <begin position="70"/>
        <end position="85"/>
    </location>
</feature>
<dbReference type="STRING" id="93759.A0A1R3H6T2"/>
<keyword evidence="4" id="KW-1185">Reference proteome</keyword>
<dbReference type="OrthoDB" id="950058at2759"/>
<feature type="compositionally biased region" description="Low complexity" evidence="1">
    <location>
        <begin position="22"/>
        <end position="37"/>
    </location>
</feature>
<feature type="domain" description="XS" evidence="2">
    <location>
        <begin position="150"/>
        <end position="265"/>
    </location>
</feature>
<feature type="compositionally biased region" description="Polar residues" evidence="1">
    <location>
        <begin position="59"/>
        <end position="69"/>
    </location>
</feature>
<dbReference type="EMBL" id="AWUE01020792">
    <property type="protein sequence ID" value="OMO65970.1"/>
    <property type="molecule type" value="Genomic_DNA"/>
</dbReference>
<feature type="compositionally biased region" description="Basic residues" evidence="1">
    <location>
        <begin position="87"/>
        <end position="104"/>
    </location>
</feature>
<feature type="compositionally biased region" description="Acidic residues" evidence="1">
    <location>
        <begin position="42"/>
        <end position="54"/>
    </location>
</feature>
<dbReference type="Pfam" id="PF03468">
    <property type="entry name" value="XS"/>
    <property type="match status" value="1"/>
</dbReference>
<protein>
    <recommendedName>
        <fullName evidence="2">XS domain-containing protein</fullName>
    </recommendedName>
</protein>
<dbReference type="Gene3D" id="3.30.70.2890">
    <property type="entry name" value="XS domain"/>
    <property type="match status" value="1"/>
</dbReference>
<evidence type="ECO:0000259" key="2">
    <source>
        <dbReference type="Pfam" id="PF03468"/>
    </source>
</evidence>
<dbReference type="InterPro" id="IPR044287">
    <property type="entry name" value="SGS3"/>
</dbReference>
<sequence>MYGVMKEDEVLELSSATFAIINSESSSSSTPEAIPSPGSDLSLEEELQEQEELERETGEAQSTSGLSCNEKQRIISDDKGRENFMSRKPRKRGPSRHSHSKLNGRRMEHAPQISSRNEFHAKTSSTTATPATAQIVGIWKGLKDNARDHHQIVWPPMVVIMNTMTNFYKNGKWLGMGSRELLELFSSYPAMKAQHSYGPQGHRGISVLVFESSAVGYLEAERLHKDFVEQGLGRFAWNNSCSESDVTLPGGGRQLYGFMAVKEDLDIFNLHCQGKSKIKYELKSYEEAVLKEIKKMREQEVMLAEERKVVKTLQGSLYNMNRYQQRNMNDIQIFKRRVQSLHKEHKEEMDCQENFYKDQLKIKEAKVKELESWWKWNMMQMVFKQIRNLHLQQPYQYNSNIQSENLKCIENLGGGNGPPALRL</sequence>
<dbReference type="InterPro" id="IPR005380">
    <property type="entry name" value="XS_domain"/>
</dbReference>
<gene>
    <name evidence="3" type="ORF">COLO4_30890</name>
</gene>
<dbReference type="InterPro" id="IPR038588">
    <property type="entry name" value="XS_domain_sf"/>
</dbReference>
<feature type="region of interest" description="Disordered" evidence="1">
    <location>
        <begin position="22"/>
        <end position="111"/>
    </location>
</feature>
<dbReference type="Proteomes" id="UP000187203">
    <property type="component" value="Unassembled WGS sequence"/>
</dbReference>
<evidence type="ECO:0000313" key="4">
    <source>
        <dbReference type="Proteomes" id="UP000187203"/>
    </source>
</evidence>
<dbReference type="CDD" id="cd12266">
    <property type="entry name" value="RRM_like_XS"/>
    <property type="match status" value="1"/>
</dbReference>
<name>A0A1R3H6T2_9ROSI</name>
<accession>A0A1R3H6T2</accession>